<dbReference type="SUPFAM" id="SSF52540">
    <property type="entry name" value="P-loop containing nucleoside triphosphate hydrolases"/>
    <property type="match status" value="2"/>
</dbReference>
<dbReference type="PANTHER" id="PTHR32114:SF2">
    <property type="entry name" value="ABC TRANSPORTER ABCH.3"/>
    <property type="match status" value="1"/>
</dbReference>
<name>A0ABW5UHI4_9SPHI</name>
<dbReference type="PANTHER" id="PTHR32114">
    <property type="entry name" value="ABC TRANSPORTER ABCH.3"/>
    <property type="match status" value="1"/>
</dbReference>
<evidence type="ECO:0000256" key="1">
    <source>
        <dbReference type="SAM" id="Coils"/>
    </source>
</evidence>
<feature type="coiled-coil region" evidence="1">
    <location>
        <begin position="205"/>
        <end position="257"/>
    </location>
</feature>
<gene>
    <name evidence="3" type="ORF">ACFSQ6_12250</name>
</gene>
<reference evidence="4" key="1">
    <citation type="journal article" date="2019" name="Int. J. Syst. Evol. Microbiol.">
        <title>The Global Catalogue of Microorganisms (GCM) 10K type strain sequencing project: providing services to taxonomists for standard genome sequencing and annotation.</title>
        <authorList>
            <consortium name="The Broad Institute Genomics Platform"/>
            <consortium name="The Broad Institute Genome Sequencing Center for Infectious Disease"/>
            <person name="Wu L."/>
            <person name="Ma J."/>
        </authorList>
    </citation>
    <scope>NUCLEOTIDE SEQUENCE [LARGE SCALE GENOMIC DNA]</scope>
    <source>
        <strain evidence="4">KCTC 42247</strain>
    </source>
</reference>
<dbReference type="EMBL" id="JBHUMB010000014">
    <property type="protein sequence ID" value="MFD2744162.1"/>
    <property type="molecule type" value="Genomic_DNA"/>
</dbReference>
<feature type="domain" description="Endonuclease GajA/Old nuclease/RecF-like AAA" evidence="2">
    <location>
        <begin position="1"/>
        <end position="303"/>
    </location>
</feature>
<keyword evidence="1" id="KW-0175">Coiled coil</keyword>
<dbReference type="RefSeq" id="WP_066751084.1">
    <property type="nucleotide sequence ID" value="NZ_JBHUMB010000014.1"/>
</dbReference>
<evidence type="ECO:0000313" key="3">
    <source>
        <dbReference type="EMBL" id="MFD2744162.1"/>
    </source>
</evidence>
<accession>A0ABW5UHI4</accession>
<dbReference type="InterPro" id="IPR041685">
    <property type="entry name" value="AAA_GajA/Old/RecF-like"/>
</dbReference>
<organism evidence="3 4">
    <name type="scientific">Sphingobacterium populi</name>
    <dbReference type="NCBI Taxonomy" id="1812824"/>
    <lineage>
        <taxon>Bacteria</taxon>
        <taxon>Pseudomonadati</taxon>
        <taxon>Bacteroidota</taxon>
        <taxon>Sphingobacteriia</taxon>
        <taxon>Sphingobacteriales</taxon>
        <taxon>Sphingobacteriaceae</taxon>
        <taxon>Sphingobacterium</taxon>
    </lineage>
</organism>
<evidence type="ECO:0000313" key="4">
    <source>
        <dbReference type="Proteomes" id="UP001597418"/>
    </source>
</evidence>
<proteinExistence type="predicted"/>
<dbReference type="Pfam" id="PF13175">
    <property type="entry name" value="AAA_15"/>
    <property type="match status" value="1"/>
</dbReference>
<protein>
    <submittedName>
        <fullName evidence="3">AAA family ATPase</fullName>
    </submittedName>
</protein>
<comment type="caution">
    <text evidence="3">The sequence shown here is derived from an EMBL/GenBank/DDBJ whole genome shotgun (WGS) entry which is preliminary data.</text>
</comment>
<feature type="coiled-coil region" evidence="1">
    <location>
        <begin position="506"/>
        <end position="533"/>
    </location>
</feature>
<evidence type="ECO:0000259" key="2">
    <source>
        <dbReference type="Pfam" id="PF13175"/>
    </source>
</evidence>
<keyword evidence="4" id="KW-1185">Reference proteome</keyword>
<sequence length="718" mass="83048">MVIKNIKIKNFQSYLDPPTIEFSEGLNLIIGKGGKGKSKLFNAFYWVLFGDIYITDVGWKATDGFPYNTGFKMKRHEFINHKALSETLIGEAVRAGVYLEIEDDRGVLYEIERSVIATRLDNESWLPQDAWEVSNNTLKVTYESNTGSKLKIDTLAEDVIKENLFPEGIRNYIWFQGESLDSLINFRDSDTLKKAVKHISYFPSYEKANDIITKAKIQIGRLETKKLNEKNKSNSAIKNLLSKREALQNAIISEERTKSTIETRVTMIEMALVEDEGKVSGLANFSKLVSEYEKCEADRKLVMEKLTNLDDYQRKQVPELWILRGISPMINDCARIIRKHTEIQDTVPEKKYLDNPGRNKLEEILKDEKCFVCGSEVKQDSDAYNWITQRLLEQQLYLQEMEEYTSNLEFSKQFERFVGSIQEYPNILNVSLNAIDKQYQDSEDEMEKLLAQRRVITEKKKKLDDEIDEVKKKHGVDPVKQINEGEKFTNSIRASRSNLDKEKRRLAASIATIKSKKSELKEIEKELERTGGKSGSTVVDETEWKNISIFLEDICKRVKENARKDLLRKIEDRANFFYQKFTEHDNGYKGEVVINDDYSIDFDPNLNTSHDDRKKMSIINAMLSLNQEALNTYYPFITDAPTSSFDLVTTHNYLLGLKDIFGQSIIMTKDIDIESDIFTDLMIQPKVSKIYHLESKLYRDDDKAPDLHEVSTTISRLK</sequence>
<dbReference type="InterPro" id="IPR027417">
    <property type="entry name" value="P-loop_NTPase"/>
</dbReference>
<dbReference type="Gene3D" id="3.40.50.300">
    <property type="entry name" value="P-loop containing nucleotide triphosphate hydrolases"/>
    <property type="match status" value="2"/>
</dbReference>
<feature type="coiled-coil region" evidence="1">
    <location>
        <begin position="432"/>
        <end position="473"/>
    </location>
</feature>
<dbReference type="Proteomes" id="UP001597418">
    <property type="component" value="Unassembled WGS sequence"/>
</dbReference>